<evidence type="ECO:0000256" key="4">
    <source>
        <dbReference type="ARBA" id="ARBA00023136"/>
    </source>
</evidence>
<sequence>MKSFNRLIKSFGLALIGMMSPRIIWLSFRPFIIVSIAWGCLIWLCWSPALEILSAFLTNSLFSGWIQEGLIWTGFDQARAWIAPLFFVMLIIPLIAISLLVLIAFTTAPSIIRMITRQAAYSDLAYLHGGNLIHGIFYAVWSTCICIIVTLVTLPVWWLPPLVAVLPPLLWGWLTMRLMSYDVLASHASKNERDLLLLQYRWPLLFIGVASGMLSAIPTFFWATSAFALILFPVFSFMALWIYSLIFVFSALWFAHFLLDSLKEMRNENLDRSLRANIGVIDAEL</sequence>
<proteinExistence type="predicted"/>
<comment type="caution">
    <text evidence="6">The sequence shown here is derived from an EMBL/GenBank/DDBJ whole genome shotgun (WGS) entry which is preliminary data.</text>
</comment>
<evidence type="ECO:0000256" key="3">
    <source>
        <dbReference type="ARBA" id="ARBA00022989"/>
    </source>
</evidence>
<keyword evidence="3 5" id="KW-1133">Transmembrane helix</keyword>
<feature type="transmembrane region" description="Helical" evidence="5">
    <location>
        <begin position="81"/>
        <end position="105"/>
    </location>
</feature>
<dbReference type="EMBL" id="JARXYA010000003">
    <property type="protein sequence ID" value="MDH6503507.1"/>
    <property type="molecule type" value="Genomic_DNA"/>
</dbReference>
<evidence type="ECO:0000313" key="7">
    <source>
        <dbReference type="Proteomes" id="UP001161160"/>
    </source>
</evidence>
<evidence type="ECO:0000256" key="2">
    <source>
        <dbReference type="ARBA" id="ARBA00022692"/>
    </source>
</evidence>
<feature type="transmembrane region" description="Helical" evidence="5">
    <location>
        <begin position="204"/>
        <end position="232"/>
    </location>
</feature>
<reference evidence="6" key="1">
    <citation type="submission" date="2023-04" db="EMBL/GenBank/DDBJ databases">
        <title>Genome Encyclopedia of Bacteria and Archaea VI: Functional Genomics of Type Strains.</title>
        <authorList>
            <person name="Whitman W."/>
        </authorList>
    </citation>
    <scope>NUCLEOTIDE SEQUENCE</scope>
    <source>
        <strain evidence="6">Enz.4-51</strain>
    </source>
</reference>
<keyword evidence="4 5" id="KW-0472">Membrane</keyword>
<evidence type="ECO:0008006" key="8">
    <source>
        <dbReference type="Google" id="ProtNLM"/>
    </source>
</evidence>
<feature type="transmembrane region" description="Helical" evidence="5">
    <location>
        <begin position="238"/>
        <end position="259"/>
    </location>
</feature>
<organism evidence="6 7">
    <name type="scientific">Polynucleobacter sphagniphilus</name>
    <dbReference type="NCBI Taxonomy" id="1743169"/>
    <lineage>
        <taxon>Bacteria</taxon>
        <taxon>Pseudomonadati</taxon>
        <taxon>Pseudomonadota</taxon>
        <taxon>Betaproteobacteria</taxon>
        <taxon>Burkholderiales</taxon>
        <taxon>Burkholderiaceae</taxon>
        <taxon>Polynucleobacter</taxon>
    </lineage>
</organism>
<feature type="transmembrane region" description="Helical" evidence="5">
    <location>
        <begin position="164"/>
        <end position="184"/>
    </location>
</feature>
<feature type="transmembrane region" description="Helical" evidence="5">
    <location>
        <begin position="136"/>
        <end position="158"/>
    </location>
</feature>
<keyword evidence="2 5" id="KW-0812">Transmembrane</keyword>
<dbReference type="AlphaFoldDB" id="A0AA43M980"/>
<dbReference type="Pfam" id="PF07264">
    <property type="entry name" value="EI24"/>
    <property type="match status" value="1"/>
</dbReference>
<gene>
    <name evidence="6" type="ORF">M2127_000797</name>
</gene>
<dbReference type="Proteomes" id="UP001161160">
    <property type="component" value="Unassembled WGS sequence"/>
</dbReference>
<accession>A0AA43M980</accession>
<feature type="transmembrane region" description="Helical" evidence="5">
    <location>
        <begin position="31"/>
        <end position="49"/>
    </location>
</feature>
<evidence type="ECO:0000256" key="1">
    <source>
        <dbReference type="ARBA" id="ARBA00004141"/>
    </source>
</evidence>
<dbReference type="RefSeq" id="WP_342394180.1">
    <property type="nucleotide sequence ID" value="NZ_JARXXW010000008.1"/>
</dbReference>
<name>A0AA43M980_9BURK</name>
<evidence type="ECO:0000313" key="6">
    <source>
        <dbReference type="EMBL" id="MDH6503507.1"/>
    </source>
</evidence>
<evidence type="ECO:0000256" key="5">
    <source>
        <dbReference type="SAM" id="Phobius"/>
    </source>
</evidence>
<protein>
    <recommendedName>
        <fullName evidence="8">Etoposide-induced protein 2.4 (EI24)</fullName>
    </recommendedName>
</protein>
<dbReference type="InterPro" id="IPR059112">
    <property type="entry name" value="CysZ/EI24"/>
</dbReference>
<keyword evidence="7" id="KW-1185">Reference proteome</keyword>
<comment type="subcellular location">
    <subcellularLocation>
        <location evidence="1">Membrane</location>
        <topology evidence="1">Multi-pass membrane protein</topology>
    </subcellularLocation>
</comment>